<sequence length="122" mass="13512">MKSLIVNFLSQCCEYAVVKTLDDAIERHPDGVVLHIDVIPGSSELVVPAGFNAWRGSIEVRLTERADKGKANRQLLQEISRAFGLTQGDVEIMSGHRSQRKVVLMRGIDAESVLAALRRSIR</sequence>
<evidence type="ECO:0000313" key="3">
    <source>
        <dbReference type="EMBL" id="ABK15284.1"/>
    </source>
</evidence>
<evidence type="ECO:0000256" key="1">
    <source>
        <dbReference type="ARBA" id="ARBA00010364"/>
    </source>
</evidence>
<dbReference type="STRING" id="349307.Mthe_1512"/>
<dbReference type="InterPro" id="IPR003746">
    <property type="entry name" value="DUF167"/>
</dbReference>
<evidence type="ECO:0000256" key="2">
    <source>
        <dbReference type="HAMAP-Rule" id="MF_00634"/>
    </source>
</evidence>
<dbReference type="HAMAP" id="MF_00634">
    <property type="entry name" value="UPF0235"/>
    <property type="match status" value="1"/>
</dbReference>
<dbReference type="EMBL" id="CP000477">
    <property type="protein sequence ID" value="ABK15298.1"/>
    <property type="molecule type" value="Genomic_DNA"/>
</dbReference>
<dbReference type="HOGENOM" id="CLU_130694_6_1_2"/>
<dbReference type="Pfam" id="PF02594">
    <property type="entry name" value="DUF167"/>
    <property type="match status" value="1"/>
</dbReference>
<evidence type="ECO:0000313" key="4">
    <source>
        <dbReference type="EMBL" id="ABK15291.1"/>
    </source>
</evidence>
<dbReference type="KEGG" id="mtp:Mthe_1519"/>
<organism evidence="3 6">
    <name type="scientific">Methanothrix thermoacetophila (strain DSM 6194 / JCM 14653 / NBRC 101360 / PT)</name>
    <name type="common">Methanosaeta thermophila</name>
    <dbReference type="NCBI Taxonomy" id="349307"/>
    <lineage>
        <taxon>Archaea</taxon>
        <taxon>Methanobacteriati</taxon>
        <taxon>Methanobacteriota</taxon>
        <taxon>Stenosarchaea group</taxon>
        <taxon>Methanomicrobia</taxon>
        <taxon>Methanotrichales</taxon>
        <taxon>Methanotrichaceae</taxon>
        <taxon>Methanothrix</taxon>
    </lineage>
</organism>
<evidence type="ECO:0000313" key="5">
    <source>
        <dbReference type="EMBL" id="ABK15298.1"/>
    </source>
</evidence>
<comment type="similarity">
    <text evidence="1 2">Belongs to the UPF0235 family.</text>
</comment>
<keyword evidence="6" id="KW-1185">Reference proteome</keyword>
<reference evidence="3 6" key="1">
    <citation type="submission" date="2006-10" db="EMBL/GenBank/DDBJ databases">
        <title>Complete sequence of Methanosaeta thermophila PT.</title>
        <authorList>
            <consortium name="US DOE Joint Genome Institute"/>
            <person name="Copeland A."/>
            <person name="Lucas S."/>
            <person name="Lapidus A."/>
            <person name="Barry K."/>
            <person name="Detter J.C."/>
            <person name="Glavina del Rio T."/>
            <person name="Hammon N."/>
            <person name="Israni S."/>
            <person name="Pitluck S."/>
            <person name="Chain P."/>
            <person name="Malfatti S."/>
            <person name="Shin M."/>
            <person name="Vergez L."/>
            <person name="Schmutz J."/>
            <person name="Larimer F."/>
            <person name="Land M."/>
            <person name="Hauser L."/>
            <person name="Kyrpides N."/>
            <person name="Kim E."/>
            <person name="Smith K.S."/>
            <person name="Ingram-Smith C."/>
            <person name="Richardson P."/>
        </authorList>
    </citation>
    <scope>NUCLEOTIDE SEQUENCE [LARGE SCALE GENOMIC DNA]</scope>
    <source>
        <strain evidence="6">DSM 6194 / JCM 14653 / NBRC 101360 / PT</strain>
        <strain evidence="3">PT</strain>
    </source>
</reference>
<dbReference type="EMBL" id="CP000477">
    <property type="protein sequence ID" value="ABK15291.1"/>
    <property type="molecule type" value="Genomic_DNA"/>
</dbReference>
<dbReference type="InterPro" id="IPR036591">
    <property type="entry name" value="YggU-like_sf"/>
</dbReference>
<proteinExistence type="inferred from homology"/>
<dbReference type="EMBL" id="CP000477">
    <property type="protein sequence ID" value="ABK15284.1"/>
    <property type="molecule type" value="Genomic_DNA"/>
</dbReference>
<evidence type="ECO:0000313" key="6">
    <source>
        <dbReference type="Proteomes" id="UP000000674"/>
    </source>
</evidence>
<dbReference type="AlphaFoldDB" id="A0B9B0"/>
<protein>
    <recommendedName>
        <fullName evidence="2">UPF0235 protein Mthe_1512</fullName>
    </recommendedName>
</protein>
<name>A0B9B0_METTP</name>
<accession>A0B9B0</accession>
<dbReference type="SUPFAM" id="SSF69786">
    <property type="entry name" value="YggU-like"/>
    <property type="match status" value="1"/>
</dbReference>
<dbReference type="KEGG" id="mtp:Mthe_1512"/>
<dbReference type="Gene3D" id="3.30.1200.10">
    <property type="entry name" value="YggU-like"/>
    <property type="match status" value="1"/>
</dbReference>
<dbReference type="Proteomes" id="UP000000674">
    <property type="component" value="Chromosome"/>
</dbReference>
<dbReference type="KEGG" id="mtp:Mthe_1526"/>
<gene>
    <name evidence="3" type="ordered locus">Mthe_1512</name>
    <name evidence="4" type="ordered locus">Mthe_1519</name>
    <name evidence="5" type="ordered locus">Mthe_1526</name>
</gene>
<dbReference type="NCBIfam" id="TIGR00251">
    <property type="entry name" value="DUF167 family protein"/>
    <property type="match status" value="1"/>
</dbReference>
<dbReference type="SMART" id="SM01152">
    <property type="entry name" value="DUF167"/>
    <property type="match status" value="1"/>
</dbReference>